<dbReference type="GO" id="GO:0004806">
    <property type="term" value="F:triacylglycerol lipase activity"/>
    <property type="evidence" value="ECO:0000318"/>
    <property type="project" value="GO_Central"/>
</dbReference>
<dbReference type="EMBL" id="KZ454953">
    <property type="protein sequence ID" value="PNW69670.1"/>
    <property type="molecule type" value="Genomic_DNA"/>
</dbReference>
<dbReference type="PANTHER" id="PTHR12406:SF45">
    <property type="entry name" value="PATATIN"/>
    <property type="match status" value="1"/>
</dbReference>
<dbReference type="AlphaFoldDB" id="A0A2K3CN09"/>
<feature type="region of interest" description="Disordered" evidence="3">
    <location>
        <begin position="525"/>
        <end position="556"/>
    </location>
</feature>
<dbReference type="GO" id="GO:0005737">
    <property type="term" value="C:cytoplasm"/>
    <property type="evidence" value="ECO:0000318"/>
    <property type="project" value="GO_Central"/>
</dbReference>
<dbReference type="EC" id="3.1.1.-" evidence="2"/>
<evidence type="ECO:0000256" key="2">
    <source>
        <dbReference type="RuleBase" id="RU361262"/>
    </source>
</evidence>
<feature type="compositionally biased region" description="Basic residues" evidence="3">
    <location>
        <begin position="405"/>
        <end position="430"/>
    </location>
</feature>
<feature type="domain" description="PNPLA" evidence="4">
    <location>
        <begin position="32"/>
        <end position="189"/>
    </location>
</feature>
<sequence>MGVAALGPQRLRLRPSALHLESRGAVEPAFSLSFPGCGVMLNWQLGVLKGLSRHVDPMEVPLLGSSSGALTAALGGCGVGPEAAAEELLRLMCEQRVAQRRLGLIGRLGSLTRTWLDRVLPDNAGALLSRGRTTVLVTQLPRLQTQHISAFGDKQDVVEVVMASAHLPLVLDGSWYATCRSAPAIDGGLWWWWRRCEAAYTVPAGRGGSSSSSGSSGSSGSGSSGSSSYSRTSAEGLQEQGEEGEEGWVRASGGLASGGAGAAAAAAAVAGDGGGGGSSGAVGVALSSPTSFLDFIAGDVQRGLAPEVARQQRQRAAAAAAHSWSFSSAGGLVRGSSSGSSNYGIGSSSGSSNYGIGSSSIGGGGGGGGGFLGEDASTLPWAAAVGGAGSPLPAHSHTFPLLPRLHPHPHPHPHHTAHTHHHPHHPHHPHGAMGLALAAAGPGGGVAAAASGNGAGSGGRMSATLAAQQQQWHMQDLAWEPYGGGSSSSSSGGSSSSSSSRQPVVLIVQPGDDPAVVAEWGRFRNWRPSSPSSSPTRSTRSTHSGPGSGSGSYADARELLRRGEAYGAGPLLRRIEAGLKEAAAAAAAAN</sequence>
<feature type="compositionally biased region" description="Low complexity" evidence="3">
    <location>
        <begin position="487"/>
        <end position="500"/>
    </location>
</feature>
<comment type="similarity">
    <text evidence="2">Belongs to the patatin family.</text>
</comment>
<dbReference type="GO" id="GO:0055088">
    <property type="term" value="P:lipid homeostasis"/>
    <property type="evidence" value="ECO:0000318"/>
    <property type="project" value="GO_Central"/>
</dbReference>
<dbReference type="SUPFAM" id="SSF52151">
    <property type="entry name" value="FabD/lysophospholipase-like"/>
    <property type="match status" value="1"/>
</dbReference>
<dbReference type="GO" id="GO:0019433">
    <property type="term" value="P:triglyceride catabolic process"/>
    <property type="evidence" value="ECO:0000318"/>
    <property type="project" value="GO_Central"/>
</dbReference>
<evidence type="ECO:0000259" key="4">
    <source>
        <dbReference type="Pfam" id="PF01734"/>
    </source>
</evidence>
<feature type="region of interest" description="Disordered" evidence="3">
    <location>
        <begin position="204"/>
        <end position="252"/>
    </location>
</feature>
<dbReference type="Gramene" id="PNW69670">
    <property type="protein sequence ID" value="PNW69670"/>
    <property type="gene ID" value="CHLRE_26g756847v5"/>
</dbReference>
<dbReference type="InterPro" id="IPR002641">
    <property type="entry name" value="PNPLA_dom"/>
</dbReference>
<evidence type="ECO:0000313" key="5">
    <source>
        <dbReference type="EMBL" id="PNW69670.1"/>
    </source>
</evidence>
<organism evidence="5 6">
    <name type="scientific">Chlamydomonas reinhardtii</name>
    <name type="common">Chlamydomonas smithii</name>
    <dbReference type="NCBI Taxonomy" id="3055"/>
    <lineage>
        <taxon>Eukaryota</taxon>
        <taxon>Viridiplantae</taxon>
        <taxon>Chlorophyta</taxon>
        <taxon>core chlorophytes</taxon>
        <taxon>Chlorophyceae</taxon>
        <taxon>CS clade</taxon>
        <taxon>Chlamydomonadales</taxon>
        <taxon>Chlamydomonadaceae</taxon>
        <taxon>Chlamydomonas</taxon>
    </lineage>
</organism>
<keyword evidence="2" id="KW-0442">Lipid degradation</keyword>
<keyword evidence="2" id="KW-0378">Hydrolase</keyword>
<dbReference type="InterPro" id="IPR033562">
    <property type="entry name" value="PLPL"/>
</dbReference>
<feature type="compositionally biased region" description="Low complexity" evidence="3">
    <location>
        <begin position="527"/>
        <end position="545"/>
    </location>
</feature>
<keyword evidence="1 2" id="KW-0443">Lipid metabolism</keyword>
<comment type="domain">
    <text evidence="2">The nitrogen atoms of the two glycine residues in the GGXR motif define the oxyanion hole, and stabilize the oxyanion that forms during the nucleophilic attack by the catalytic serine during substrate cleavage.</text>
</comment>
<dbReference type="PANTHER" id="PTHR12406">
    <property type="entry name" value="CALCIUM-INDEPENDENT PHOSPHOLIPASE A2 IPLA2 -RELATED"/>
    <property type="match status" value="1"/>
</dbReference>
<reference evidence="5 6" key="1">
    <citation type="journal article" date="2007" name="Science">
        <title>The Chlamydomonas genome reveals the evolution of key animal and plant functions.</title>
        <authorList>
            <person name="Merchant S.S."/>
            <person name="Prochnik S.E."/>
            <person name="Vallon O."/>
            <person name="Harris E.H."/>
            <person name="Karpowicz S.J."/>
            <person name="Witman G.B."/>
            <person name="Terry A."/>
            <person name="Salamov A."/>
            <person name="Fritz-Laylin L.K."/>
            <person name="Marechal-Drouard L."/>
            <person name="Marshall W.F."/>
            <person name="Qu L.H."/>
            <person name="Nelson D.R."/>
            <person name="Sanderfoot A.A."/>
            <person name="Spalding M.H."/>
            <person name="Kapitonov V.V."/>
            <person name="Ren Q."/>
            <person name="Ferris P."/>
            <person name="Lindquist E."/>
            <person name="Shapiro H."/>
            <person name="Lucas S.M."/>
            <person name="Grimwood J."/>
            <person name="Schmutz J."/>
            <person name="Cardol P."/>
            <person name="Cerutti H."/>
            <person name="Chanfreau G."/>
            <person name="Chen C.L."/>
            <person name="Cognat V."/>
            <person name="Croft M.T."/>
            <person name="Dent R."/>
            <person name="Dutcher S."/>
            <person name="Fernandez E."/>
            <person name="Fukuzawa H."/>
            <person name="Gonzalez-Ballester D."/>
            <person name="Gonzalez-Halphen D."/>
            <person name="Hallmann A."/>
            <person name="Hanikenne M."/>
            <person name="Hippler M."/>
            <person name="Inwood W."/>
            <person name="Jabbari K."/>
            <person name="Kalanon M."/>
            <person name="Kuras R."/>
            <person name="Lefebvre P.A."/>
            <person name="Lemaire S.D."/>
            <person name="Lobanov A.V."/>
            <person name="Lohr M."/>
            <person name="Manuell A."/>
            <person name="Meier I."/>
            <person name="Mets L."/>
            <person name="Mittag M."/>
            <person name="Mittelmeier T."/>
            <person name="Moroney J.V."/>
            <person name="Moseley J."/>
            <person name="Napoli C."/>
            <person name="Nedelcu A.M."/>
            <person name="Niyogi K."/>
            <person name="Novoselov S.V."/>
            <person name="Paulsen I.T."/>
            <person name="Pazour G."/>
            <person name="Purton S."/>
            <person name="Ral J.P."/>
            <person name="Riano-Pachon D.M."/>
            <person name="Riekhof W."/>
            <person name="Rymarquis L."/>
            <person name="Schroda M."/>
            <person name="Stern D."/>
            <person name="Umen J."/>
            <person name="Willows R."/>
            <person name="Wilson N."/>
            <person name="Zimmer S.L."/>
            <person name="Allmer J."/>
            <person name="Balk J."/>
            <person name="Bisova K."/>
            <person name="Chen C.J."/>
            <person name="Elias M."/>
            <person name="Gendler K."/>
            <person name="Hauser C."/>
            <person name="Lamb M.R."/>
            <person name="Ledford H."/>
            <person name="Long J.C."/>
            <person name="Minagawa J."/>
            <person name="Page M.D."/>
            <person name="Pan J."/>
            <person name="Pootakham W."/>
            <person name="Roje S."/>
            <person name="Rose A."/>
            <person name="Stahlberg E."/>
            <person name="Terauchi A.M."/>
            <person name="Yang P."/>
            <person name="Ball S."/>
            <person name="Bowler C."/>
            <person name="Dieckmann C.L."/>
            <person name="Gladyshev V.N."/>
            <person name="Green P."/>
            <person name="Jorgensen R."/>
            <person name="Mayfield S."/>
            <person name="Mueller-Roeber B."/>
            <person name="Rajamani S."/>
            <person name="Sayre R.T."/>
            <person name="Brokstein P."/>
            <person name="Dubchak I."/>
            <person name="Goodstein D."/>
            <person name="Hornick L."/>
            <person name="Huang Y.W."/>
            <person name="Jhaveri J."/>
            <person name="Luo Y."/>
            <person name="Martinez D."/>
            <person name="Ngau W.C."/>
            <person name="Otillar B."/>
            <person name="Poliakov A."/>
            <person name="Porter A."/>
            <person name="Szajkowski L."/>
            <person name="Werner G."/>
            <person name="Zhou K."/>
            <person name="Grigoriev I.V."/>
            <person name="Rokhsar D.S."/>
            <person name="Grossman A.R."/>
        </authorList>
    </citation>
    <scope>NUCLEOTIDE SEQUENCE [LARGE SCALE GENOMIC DNA]</scope>
    <source>
        <strain evidence="6">CC-503</strain>
    </source>
</reference>
<name>A0A2K3CN09_CHLRE</name>
<proteinExistence type="inferred from homology"/>
<dbReference type="InParanoid" id="A0A2K3CN09"/>
<dbReference type="Pfam" id="PF01734">
    <property type="entry name" value="Patatin"/>
    <property type="match status" value="1"/>
</dbReference>
<comment type="function">
    <text evidence="2">Lipolytic acyl hydrolase (LAH).</text>
</comment>
<gene>
    <name evidence="5" type="ORF">CHLRE_26g756847v5</name>
</gene>
<keyword evidence="6" id="KW-1185">Reference proteome</keyword>
<accession>A0A2K3CN09</accession>
<dbReference type="KEGG" id="cre:CHLRE_26g756847v5"/>
<evidence type="ECO:0000256" key="3">
    <source>
        <dbReference type="SAM" id="MobiDB-lite"/>
    </source>
</evidence>
<dbReference type="Proteomes" id="UP000006906">
    <property type="component" value="Unassembled WGS sequence"/>
</dbReference>
<dbReference type="GO" id="GO:0016020">
    <property type="term" value="C:membrane"/>
    <property type="evidence" value="ECO:0000318"/>
    <property type="project" value="GO_Central"/>
</dbReference>
<protein>
    <recommendedName>
        <fullName evidence="2">Patatin</fullName>
        <ecNumber evidence="2">3.1.1.-</ecNumber>
    </recommendedName>
</protein>
<dbReference type="GO" id="GO:0005811">
    <property type="term" value="C:lipid droplet"/>
    <property type="evidence" value="ECO:0000318"/>
    <property type="project" value="GO_Central"/>
</dbReference>
<feature type="compositionally biased region" description="Low complexity" evidence="3">
    <location>
        <begin position="431"/>
        <end position="440"/>
    </location>
</feature>
<evidence type="ECO:0000256" key="1">
    <source>
        <dbReference type="ARBA" id="ARBA00023098"/>
    </source>
</evidence>
<dbReference type="InterPro" id="IPR016035">
    <property type="entry name" value="Acyl_Trfase/lysoPLipase"/>
</dbReference>
<dbReference type="OrthoDB" id="197155at2759"/>
<dbReference type="GeneID" id="66057324"/>
<feature type="region of interest" description="Disordered" evidence="3">
    <location>
        <begin position="395"/>
        <end position="502"/>
    </location>
</feature>
<evidence type="ECO:0000313" key="6">
    <source>
        <dbReference type="Proteomes" id="UP000006906"/>
    </source>
</evidence>
<dbReference type="RefSeq" id="XP_042914097.1">
    <property type="nucleotide sequence ID" value="XM_043072977.1"/>
</dbReference>